<dbReference type="GO" id="GO:0045892">
    <property type="term" value="P:negative regulation of DNA-templated transcription"/>
    <property type="evidence" value="ECO:0007669"/>
    <property type="project" value="InterPro"/>
</dbReference>
<dbReference type="Pfam" id="PF07022">
    <property type="entry name" value="Phage_CI_repr"/>
    <property type="match status" value="1"/>
</dbReference>
<dbReference type="EMBL" id="PSZG01000001">
    <property type="protein sequence ID" value="RKO79070.1"/>
    <property type="molecule type" value="Genomic_DNA"/>
</dbReference>
<evidence type="ECO:0000259" key="2">
    <source>
        <dbReference type="Pfam" id="PF16452"/>
    </source>
</evidence>
<name>A0A8B3FMX0_PECPM</name>
<dbReference type="GeneID" id="45849832"/>
<proteinExistence type="predicted"/>
<reference evidence="3 4" key="1">
    <citation type="journal article" date="2018" name="BMC Genomics">
        <title>High genomic variability in the plant pathogenic bacterium Pectobacterium parmentieri deciphered from de novo assembled complete genomes.</title>
        <authorList>
            <person name="Zoledowska S."/>
            <person name="Motyka-Pomagruk A."/>
            <person name="Sledz W."/>
            <person name="Mengoni A."/>
            <person name="Lojkowska E."/>
        </authorList>
    </citation>
    <scope>NUCLEOTIDE SEQUENCE [LARGE SCALE GENOMIC DNA]</scope>
    <source>
        <strain evidence="3 4">IFB5626</strain>
    </source>
</reference>
<dbReference type="Gene3D" id="2.10.109.10">
    <property type="entry name" value="Umud Fragment, subunit A"/>
    <property type="match status" value="1"/>
</dbReference>
<dbReference type="GO" id="GO:0003677">
    <property type="term" value="F:DNA binding"/>
    <property type="evidence" value="ECO:0007669"/>
    <property type="project" value="InterPro"/>
</dbReference>
<dbReference type="InterPro" id="IPR010982">
    <property type="entry name" value="Lambda_DNA-bd_dom_sf"/>
</dbReference>
<dbReference type="AlphaFoldDB" id="A0A8B3FMX0"/>
<dbReference type="InterPro" id="IPR010744">
    <property type="entry name" value="Phage_CI_N"/>
</dbReference>
<comment type="caution">
    <text evidence="3">The sequence shown here is derived from an EMBL/GenBank/DDBJ whole genome shotgun (WGS) entry which is preliminary data.</text>
</comment>
<organism evidence="3 4">
    <name type="scientific">Pectobacterium parmentieri</name>
    <dbReference type="NCBI Taxonomy" id="1905730"/>
    <lineage>
        <taxon>Bacteria</taxon>
        <taxon>Pseudomonadati</taxon>
        <taxon>Pseudomonadota</taxon>
        <taxon>Gammaproteobacteria</taxon>
        <taxon>Enterobacterales</taxon>
        <taxon>Pectobacteriaceae</taxon>
        <taxon>Pectobacterium</taxon>
    </lineage>
</organism>
<dbReference type="RefSeq" id="WP_033071991.1">
    <property type="nucleotide sequence ID" value="NZ_CP015749.1"/>
</dbReference>
<feature type="domain" description="Bacteriophage CI repressor C-terminal" evidence="2">
    <location>
        <begin position="90"/>
        <end position="187"/>
    </location>
</feature>
<evidence type="ECO:0000313" key="4">
    <source>
        <dbReference type="Proteomes" id="UP000269665"/>
    </source>
</evidence>
<accession>A0A8B3FMX0</accession>
<gene>
    <name evidence="3" type="ORF">C5E00_02405</name>
</gene>
<dbReference type="Proteomes" id="UP000269665">
    <property type="component" value="Unassembled WGS sequence"/>
</dbReference>
<evidence type="ECO:0000259" key="1">
    <source>
        <dbReference type="Pfam" id="PF07022"/>
    </source>
</evidence>
<dbReference type="Gene3D" id="1.10.260.40">
    <property type="entry name" value="lambda repressor-like DNA-binding domains"/>
    <property type="match status" value="1"/>
</dbReference>
<evidence type="ECO:0000313" key="3">
    <source>
        <dbReference type="EMBL" id="RKO79070.1"/>
    </source>
</evidence>
<dbReference type="KEGG" id="ppar:A8F97_10190"/>
<dbReference type="Pfam" id="PF16452">
    <property type="entry name" value="Phage_CI_C"/>
    <property type="match status" value="1"/>
</dbReference>
<dbReference type="GO" id="GO:0051259">
    <property type="term" value="P:protein complex oligomerization"/>
    <property type="evidence" value="ECO:0007669"/>
    <property type="project" value="InterPro"/>
</dbReference>
<sequence length="195" mass="21212">MKFDGGKGVVERILKAYGFTMQKQLHDHLDVGNGTVSTWIKREYFPGEVVIRCALETGASLTWLATGEGEMFQDLAKPAESAINSAYISLKKIRIVGGRLQDAGTWIADGTLLDDSVSEPAFIEKGNNAWIADMSVTQVSNGRWLLDIDGDVDVYDVARIPGNRIQVSGNATKFECSIDDVKGAGMVVITVEKNI</sequence>
<dbReference type="InterPro" id="IPR032499">
    <property type="entry name" value="Phage_CI_C"/>
</dbReference>
<protein>
    <submittedName>
        <fullName evidence="3">CI repressor</fullName>
    </submittedName>
</protein>
<feature type="domain" description="Bacteriophage CI repressor N-terminal" evidence="1">
    <location>
        <begin position="8"/>
        <end position="72"/>
    </location>
</feature>